<keyword evidence="1" id="KW-1133">Transmembrane helix</keyword>
<dbReference type="SUPFAM" id="SSF51182">
    <property type="entry name" value="RmlC-like cupins"/>
    <property type="match status" value="1"/>
</dbReference>
<comment type="caution">
    <text evidence="3">The sequence shown here is derived from an EMBL/GenBank/DDBJ whole genome shotgun (WGS) entry which is preliminary data.</text>
</comment>
<feature type="transmembrane region" description="Helical" evidence="1">
    <location>
        <begin position="59"/>
        <end position="79"/>
    </location>
</feature>
<name>A0A843V1V8_COLES</name>
<accession>A0A843V1V8</accession>
<evidence type="ECO:0000313" key="3">
    <source>
        <dbReference type="EMBL" id="MQL87724.1"/>
    </source>
</evidence>
<dbReference type="InterPro" id="IPR014710">
    <property type="entry name" value="RmlC-like_jellyroll"/>
</dbReference>
<dbReference type="PANTHER" id="PTHR33387:SF3">
    <property type="entry name" value="DUF985 DOMAIN-CONTAINING PROTEIN"/>
    <property type="match status" value="1"/>
</dbReference>
<organism evidence="3 4">
    <name type="scientific">Colocasia esculenta</name>
    <name type="common">Wild taro</name>
    <name type="synonym">Arum esculentum</name>
    <dbReference type="NCBI Taxonomy" id="4460"/>
    <lineage>
        <taxon>Eukaryota</taxon>
        <taxon>Viridiplantae</taxon>
        <taxon>Streptophyta</taxon>
        <taxon>Embryophyta</taxon>
        <taxon>Tracheophyta</taxon>
        <taxon>Spermatophyta</taxon>
        <taxon>Magnoliopsida</taxon>
        <taxon>Liliopsida</taxon>
        <taxon>Araceae</taxon>
        <taxon>Aroideae</taxon>
        <taxon>Colocasieae</taxon>
        <taxon>Colocasia</taxon>
    </lineage>
</organism>
<dbReference type="PANTHER" id="PTHR33387">
    <property type="entry name" value="RMLC-LIKE JELLY ROLL FOLD PROTEIN"/>
    <property type="match status" value="1"/>
</dbReference>
<dbReference type="OrthoDB" id="6614653at2759"/>
<evidence type="ECO:0000259" key="2">
    <source>
        <dbReference type="Pfam" id="PF06172"/>
    </source>
</evidence>
<dbReference type="Gene3D" id="2.60.120.10">
    <property type="entry name" value="Jelly Rolls"/>
    <property type="match status" value="1"/>
</dbReference>
<evidence type="ECO:0000256" key="1">
    <source>
        <dbReference type="SAM" id="Phobius"/>
    </source>
</evidence>
<dbReference type="Pfam" id="PF06172">
    <property type="entry name" value="Cupin_5"/>
    <property type="match status" value="1"/>
</dbReference>
<keyword evidence="1" id="KW-0472">Membrane</keyword>
<evidence type="ECO:0000313" key="4">
    <source>
        <dbReference type="Proteomes" id="UP000652761"/>
    </source>
</evidence>
<reference evidence="3" key="1">
    <citation type="submission" date="2017-07" db="EMBL/GenBank/DDBJ databases">
        <title>Taro Niue Genome Assembly and Annotation.</title>
        <authorList>
            <person name="Atibalentja N."/>
            <person name="Keating K."/>
            <person name="Fields C.J."/>
        </authorList>
    </citation>
    <scope>NUCLEOTIDE SEQUENCE</scope>
    <source>
        <strain evidence="3">Niue_2</strain>
        <tissue evidence="3">Leaf</tissue>
    </source>
</reference>
<proteinExistence type="predicted"/>
<dbReference type="EMBL" id="NMUH01001000">
    <property type="protein sequence ID" value="MQL87724.1"/>
    <property type="molecule type" value="Genomic_DNA"/>
</dbReference>
<protein>
    <recommendedName>
        <fullName evidence="2">DUF985 domain-containing protein</fullName>
    </recommendedName>
</protein>
<feature type="domain" description="DUF985" evidence="2">
    <location>
        <begin position="84"/>
        <end position="165"/>
    </location>
</feature>
<dbReference type="InterPro" id="IPR011051">
    <property type="entry name" value="RmlC_Cupin_sf"/>
</dbReference>
<sequence>MTSLLMTRPDTKLIAPSAQLSTSCCHLGVLHTSIVSHVLKLFTSTRANLLQLVIYKENIYILNLFVICGSLPVICYLLFKQVFELHDGGKIKLTIVGPDLETGQLFHYTVPPNTWFGCFPTLDVESSSPNGSSLKLAAKRDPEHHYTVLGVTCAPAFQFQDNELATSAELIALAPEAEPFIRYLGPSK</sequence>
<keyword evidence="4" id="KW-1185">Reference proteome</keyword>
<dbReference type="InterPro" id="IPR009327">
    <property type="entry name" value="Cupin_DUF985"/>
</dbReference>
<dbReference type="AlphaFoldDB" id="A0A843V1V8"/>
<dbReference type="Proteomes" id="UP000652761">
    <property type="component" value="Unassembled WGS sequence"/>
</dbReference>
<gene>
    <name evidence="3" type="ORF">Taro_020266</name>
</gene>
<keyword evidence="1" id="KW-0812">Transmembrane</keyword>
<dbReference type="InterPro" id="IPR039935">
    <property type="entry name" value="YML079W-like"/>
</dbReference>